<dbReference type="PANTHER" id="PTHR45947:SF3">
    <property type="entry name" value="SULFOQUINOVOSYL TRANSFERASE SQD2"/>
    <property type="match status" value="1"/>
</dbReference>
<dbReference type="Proteomes" id="UP000676649">
    <property type="component" value="Chromosome"/>
</dbReference>
<dbReference type="InterPro" id="IPR028098">
    <property type="entry name" value="Glyco_trans_4-like_N"/>
</dbReference>
<evidence type="ECO:0000313" key="3">
    <source>
        <dbReference type="EMBL" id="QWF71644.1"/>
    </source>
</evidence>
<evidence type="ECO:0000259" key="1">
    <source>
        <dbReference type="Pfam" id="PF00534"/>
    </source>
</evidence>
<dbReference type="Gene3D" id="3.40.50.2000">
    <property type="entry name" value="Glycogen Phosphorylase B"/>
    <property type="match status" value="2"/>
</dbReference>
<dbReference type="EMBL" id="CP073754">
    <property type="protein sequence ID" value="QWF71644.1"/>
    <property type="molecule type" value="Genomic_DNA"/>
</dbReference>
<feature type="domain" description="Glycosyltransferase subfamily 4-like N-terminal" evidence="2">
    <location>
        <begin position="20"/>
        <end position="177"/>
    </location>
</feature>
<dbReference type="RefSeq" id="WP_215583426.1">
    <property type="nucleotide sequence ID" value="NZ_CP073754.1"/>
</dbReference>
<dbReference type="Pfam" id="PF13439">
    <property type="entry name" value="Glyco_transf_4"/>
    <property type="match status" value="1"/>
</dbReference>
<evidence type="ECO:0000313" key="4">
    <source>
        <dbReference type="Proteomes" id="UP000676649"/>
    </source>
</evidence>
<accession>A0A975RAT9</accession>
<reference evidence="3" key="1">
    <citation type="submission" date="2021-04" db="EMBL/GenBank/DDBJ databases">
        <title>Draft genome sequence data of methanotrophic Methylovulum sp. strain S1L and Methylomonas sp. strain S2AM isolated from boreal lake water columns.</title>
        <authorList>
            <person name="Rissanen A.J."/>
            <person name="Mangayil R."/>
            <person name="Svenning M.M."/>
            <person name="Khanongnuch R."/>
        </authorList>
    </citation>
    <scope>NUCLEOTIDE SEQUENCE</scope>
    <source>
        <strain evidence="3">S2AM</strain>
    </source>
</reference>
<dbReference type="KEGG" id="mpad:KEF85_03960"/>
<dbReference type="AlphaFoldDB" id="A0A975RAT9"/>
<dbReference type="CDD" id="cd03801">
    <property type="entry name" value="GT4_PimA-like"/>
    <property type="match status" value="1"/>
</dbReference>
<dbReference type="InterPro" id="IPR001296">
    <property type="entry name" value="Glyco_trans_1"/>
</dbReference>
<name>A0A975RAT9_9GAMM</name>
<dbReference type="Pfam" id="PF00534">
    <property type="entry name" value="Glycos_transf_1"/>
    <property type="match status" value="1"/>
</dbReference>
<feature type="domain" description="Glycosyl transferase family 1" evidence="1">
    <location>
        <begin position="196"/>
        <end position="331"/>
    </location>
</feature>
<keyword evidence="4" id="KW-1185">Reference proteome</keyword>
<gene>
    <name evidence="3" type="ORF">KEF85_03960</name>
</gene>
<organism evidence="3 4">
    <name type="scientific">Methylomonas paludis</name>
    <dbReference type="NCBI Taxonomy" id="1173101"/>
    <lineage>
        <taxon>Bacteria</taxon>
        <taxon>Pseudomonadati</taxon>
        <taxon>Pseudomonadota</taxon>
        <taxon>Gammaproteobacteria</taxon>
        <taxon>Methylococcales</taxon>
        <taxon>Methylococcaceae</taxon>
        <taxon>Methylomonas</taxon>
    </lineage>
</organism>
<evidence type="ECO:0000259" key="2">
    <source>
        <dbReference type="Pfam" id="PF13439"/>
    </source>
</evidence>
<dbReference type="PANTHER" id="PTHR45947">
    <property type="entry name" value="SULFOQUINOVOSYL TRANSFERASE SQD2"/>
    <property type="match status" value="1"/>
</dbReference>
<protein>
    <submittedName>
        <fullName evidence="3">Glycosyltransferase family 4 protein</fullName>
    </submittedName>
</protein>
<sequence length="396" mass="43580">MKRTLSVMMLGLRGLPNVQGGIEAHVQNLASYLQDMDCRVDVIVRSPYQPVEHRKEWNGIRIHSLWSPVSKSLEAITHTFLGVLYAAVKRPDILHIHAVGPSLMVPLARMLGLRVVVTHHGQDYDRQKWGKLAKFMLKSGEYCGMKMSNGRIVISEVLKNLVQDKYAKKSTLIPNGVVMPDLIDSETALDKFGLTAGKYILTVSRLVPEKRHLDLIEAFKKGSLPGWKLVIVGGSDHPDAYTKAVTTSAASHPDVVMTGFQSGLGLKELFTHAGMFVLPSSHEGLPIAMLEALSFGLPVIASNIPANLEVGIPENHYYQMGDVNALTARLELFAETAQDSIAKTRLRAWVDNKYNWADIAAATLQVYGDVAKTSRFLPVSTIPSTPGFNNNFELSV</sequence>
<dbReference type="GO" id="GO:0016757">
    <property type="term" value="F:glycosyltransferase activity"/>
    <property type="evidence" value="ECO:0007669"/>
    <property type="project" value="InterPro"/>
</dbReference>
<proteinExistence type="predicted"/>
<dbReference type="InterPro" id="IPR050194">
    <property type="entry name" value="Glycosyltransferase_grp1"/>
</dbReference>
<dbReference type="SUPFAM" id="SSF53756">
    <property type="entry name" value="UDP-Glycosyltransferase/glycogen phosphorylase"/>
    <property type="match status" value="1"/>
</dbReference>